<dbReference type="Proteomes" id="UP001501523">
    <property type="component" value="Unassembled WGS sequence"/>
</dbReference>
<comment type="caution">
    <text evidence="1">The sequence shown here is derived from an EMBL/GenBank/DDBJ whole genome shotgun (WGS) entry which is preliminary data.</text>
</comment>
<name>A0ABN1IJB1_9GAMM</name>
<sequence>MLGPMQKAELETDKEIARALKEGHDLYGVHITDLQKLTDALAKQKPDLLAINAAIIANEAAIKNVTKAQEEYQRIAESGLTSLTDAFGQFFTG</sequence>
<accession>A0ABN1IJB1</accession>
<evidence type="ECO:0000313" key="2">
    <source>
        <dbReference type="Proteomes" id="UP001501523"/>
    </source>
</evidence>
<proteinExistence type="predicted"/>
<evidence type="ECO:0000313" key="1">
    <source>
        <dbReference type="EMBL" id="GAA0715244.1"/>
    </source>
</evidence>
<organism evidence="1 2">
    <name type="scientific">Dokdonella soli</name>
    <dbReference type="NCBI Taxonomy" id="529810"/>
    <lineage>
        <taxon>Bacteria</taxon>
        <taxon>Pseudomonadati</taxon>
        <taxon>Pseudomonadota</taxon>
        <taxon>Gammaproteobacteria</taxon>
        <taxon>Lysobacterales</taxon>
        <taxon>Rhodanobacteraceae</taxon>
        <taxon>Dokdonella</taxon>
    </lineage>
</organism>
<protein>
    <recommendedName>
        <fullName evidence="3">Phasin family protein</fullName>
    </recommendedName>
</protein>
<gene>
    <name evidence="1" type="ORF">GCM10009105_20560</name>
</gene>
<keyword evidence="2" id="KW-1185">Reference proteome</keyword>
<dbReference type="EMBL" id="BAAAEU010000008">
    <property type="protein sequence ID" value="GAA0715244.1"/>
    <property type="molecule type" value="Genomic_DNA"/>
</dbReference>
<evidence type="ECO:0008006" key="3">
    <source>
        <dbReference type="Google" id="ProtNLM"/>
    </source>
</evidence>
<reference evidence="1 2" key="1">
    <citation type="journal article" date="2019" name="Int. J. Syst. Evol. Microbiol.">
        <title>The Global Catalogue of Microorganisms (GCM) 10K type strain sequencing project: providing services to taxonomists for standard genome sequencing and annotation.</title>
        <authorList>
            <consortium name="The Broad Institute Genomics Platform"/>
            <consortium name="The Broad Institute Genome Sequencing Center for Infectious Disease"/>
            <person name="Wu L."/>
            <person name="Ma J."/>
        </authorList>
    </citation>
    <scope>NUCLEOTIDE SEQUENCE [LARGE SCALE GENOMIC DNA]</scope>
    <source>
        <strain evidence="1 2">JCM 15421</strain>
    </source>
</reference>